<proteinExistence type="inferred from homology"/>
<feature type="domain" description="NodB homology" evidence="6">
    <location>
        <begin position="99"/>
        <end position="354"/>
    </location>
</feature>
<name>A0ABV2L747_9HYPH</name>
<evidence type="ECO:0000256" key="4">
    <source>
        <dbReference type="ARBA" id="ARBA00022729"/>
    </source>
</evidence>
<evidence type="ECO:0000256" key="3">
    <source>
        <dbReference type="ARBA" id="ARBA00020071"/>
    </source>
</evidence>
<dbReference type="SUPFAM" id="SSF88713">
    <property type="entry name" value="Glycoside hydrolase/deacetylase"/>
    <property type="match status" value="1"/>
</dbReference>
<organism evidence="7 8">
    <name type="scientific">Methylobacterium goesingense</name>
    <dbReference type="NCBI Taxonomy" id="243690"/>
    <lineage>
        <taxon>Bacteria</taxon>
        <taxon>Pseudomonadati</taxon>
        <taxon>Pseudomonadota</taxon>
        <taxon>Alphaproteobacteria</taxon>
        <taxon>Hyphomicrobiales</taxon>
        <taxon>Methylobacteriaceae</taxon>
        <taxon>Methylobacterium</taxon>
    </lineage>
</organism>
<evidence type="ECO:0000313" key="8">
    <source>
        <dbReference type="Proteomes" id="UP001549145"/>
    </source>
</evidence>
<sequence>MPGPETPPLSRRHRLFAAGFRAIAASRADLWMGSLARGRGLILTFHHVRPGAPGAYAPNTLLAITPDFLDRTLAMVRRRGFEIIGLDALPERLAGGGRPFVVLTFDDGYRDNAEHAAPILRRHGAPWTLFVTSDFADGRGRLWWLELEAAIARLDRVRVPEAGLDLPARDAPGKSAAFEAVYRALRAGPEERLLAVIADLCAEAGFAPGRMAGDLCLGWSDLRDLGRDPLVTFGAHTISHPMLAKHGAAAARREIGEGRARIAAELGRPVTHLSYPVGDPTSAGPRDFALAHELGFATAVTTRPGHLFGPHADHLHALPRVSVNGHHQTEAALAALLSGVPFLAWNRGRRLNVA</sequence>
<reference evidence="7 8" key="1">
    <citation type="submission" date="2024-06" db="EMBL/GenBank/DDBJ databases">
        <title>Genomic Encyclopedia of Type Strains, Phase IV (KMG-IV): sequencing the most valuable type-strain genomes for metagenomic binning, comparative biology and taxonomic classification.</title>
        <authorList>
            <person name="Goeker M."/>
        </authorList>
    </citation>
    <scope>NUCLEOTIDE SEQUENCE [LARGE SCALE GENOMIC DNA]</scope>
    <source>
        <strain evidence="7 8">DSM 21331</strain>
    </source>
</reference>
<dbReference type="InterPro" id="IPR002509">
    <property type="entry name" value="NODB_dom"/>
</dbReference>
<dbReference type="Proteomes" id="UP001549145">
    <property type="component" value="Unassembled WGS sequence"/>
</dbReference>
<dbReference type="Gene3D" id="3.20.20.370">
    <property type="entry name" value="Glycoside hydrolase/deacetylase"/>
    <property type="match status" value="1"/>
</dbReference>
<evidence type="ECO:0000256" key="2">
    <source>
        <dbReference type="ARBA" id="ARBA00010973"/>
    </source>
</evidence>
<evidence type="ECO:0000256" key="1">
    <source>
        <dbReference type="ARBA" id="ARBA00003236"/>
    </source>
</evidence>
<dbReference type="CDD" id="cd10968">
    <property type="entry name" value="CE4_Mlr8448_like_5s"/>
    <property type="match status" value="1"/>
</dbReference>
<dbReference type="PROSITE" id="PS51677">
    <property type="entry name" value="NODB"/>
    <property type="match status" value="1"/>
</dbReference>
<gene>
    <name evidence="7" type="ORF">ABID43_002151</name>
</gene>
<evidence type="ECO:0000259" key="6">
    <source>
        <dbReference type="PROSITE" id="PS51677"/>
    </source>
</evidence>
<comment type="caution">
    <text evidence="7">The sequence shown here is derived from an EMBL/GenBank/DDBJ whole genome shotgun (WGS) entry which is preliminary data.</text>
</comment>
<keyword evidence="4" id="KW-0732">Signal</keyword>
<keyword evidence="8" id="KW-1185">Reference proteome</keyword>
<evidence type="ECO:0000256" key="5">
    <source>
        <dbReference type="ARBA" id="ARBA00032976"/>
    </source>
</evidence>
<dbReference type="InterPro" id="IPR051398">
    <property type="entry name" value="Polysacch_Deacetylase"/>
</dbReference>
<dbReference type="RefSeq" id="WP_238277828.1">
    <property type="nucleotide sequence ID" value="NZ_BPQL01000025.1"/>
</dbReference>
<dbReference type="InterPro" id="IPR011330">
    <property type="entry name" value="Glyco_hydro/deAcase_b/a-brl"/>
</dbReference>
<accession>A0ABV2L747</accession>
<protein>
    <recommendedName>
        <fullName evidence="3">Chitooligosaccharide deacetylase</fullName>
    </recommendedName>
    <alternativeName>
        <fullName evidence="5">Nodulation protein B</fullName>
    </alternativeName>
</protein>
<dbReference type="EMBL" id="JBEPMM010000005">
    <property type="protein sequence ID" value="MET3692611.1"/>
    <property type="molecule type" value="Genomic_DNA"/>
</dbReference>
<comment type="similarity">
    <text evidence="2">Belongs to the polysaccharide deacetylase family.</text>
</comment>
<dbReference type="Pfam" id="PF01522">
    <property type="entry name" value="Polysacc_deac_1"/>
    <property type="match status" value="2"/>
</dbReference>
<evidence type="ECO:0000313" key="7">
    <source>
        <dbReference type="EMBL" id="MET3692611.1"/>
    </source>
</evidence>
<comment type="function">
    <text evidence="1">Is involved in generating a small heat-stable compound (Nod), an acylated oligomer of N-acetylglucosamine, that stimulates mitosis in various plant protoplasts.</text>
</comment>
<dbReference type="PANTHER" id="PTHR34216">
    <property type="match status" value="1"/>
</dbReference>
<dbReference type="PANTHER" id="PTHR34216:SF7">
    <property type="entry name" value="POLY-BETA-1,6-N-ACETYL-D-GLUCOSAMINE N-DEACETYLASE"/>
    <property type="match status" value="1"/>
</dbReference>